<gene>
    <name evidence="3" type="ORF">NUU61_003725</name>
</gene>
<dbReference type="AlphaFoldDB" id="A0A9W9KD97"/>
<dbReference type="Gene3D" id="2.60.40.4370">
    <property type="match status" value="1"/>
</dbReference>
<feature type="compositionally biased region" description="Basic and acidic residues" evidence="1">
    <location>
        <begin position="258"/>
        <end position="268"/>
    </location>
</feature>
<organism evidence="3 4">
    <name type="scientific">Penicillium alfredii</name>
    <dbReference type="NCBI Taxonomy" id="1506179"/>
    <lineage>
        <taxon>Eukaryota</taxon>
        <taxon>Fungi</taxon>
        <taxon>Dikarya</taxon>
        <taxon>Ascomycota</taxon>
        <taxon>Pezizomycotina</taxon>
        <taxon>Eurotiomycetes</taxon>
        <taxon>Eurotiomycetidae</taxon>
        <taxon>Eurotiales</taxon>
        <taxon>Aspergillaceae</taxon>
        <taxon>Penicillium</taxon>
    </lineage>
</organism>
<feature type="region of interest" description="Disordered" evidence="1">
    <location>
        <begin position="258"/>
        <end position="294"/>
    </location>
</feature>
<dbReference type="Pfam" id="PF10419">
    <property type="entry name" value="TFIIIC_sub6"/>
    <property type="match status" value="1"/>
</dbReference>
<reference evidence="3" key="1">
    <citation type="submission" date="2022-11" db="EMBL/GenBank/DDBJ databases">
        <authorList>
            <person name="Petersen C."/>
        </authorList>
    </citation>
    <scope>NUCLEOTIDE SEQUENCE</scope>
    <source>
        <strain evidence="3">IBT 34128</strain>
    </source>
</reference>
<sequence length="294" mass="32005">MDPLGIDMDSDGDEYEYEYHADETETFYLNLDLSSHHGPVRPPRRRQDPAQQTDEISALAEGNPNANPSTDAFTPLDSAETQALPSERIQILGLHTCNPIVSYYNQIFSCSWANQIGTELVFAHPDSDPDTDHPTPPLQQGPAFELVAANSVKILGRKANITSSSGPGLVQDAGETNASSAPAETMHSPAAGIPRRGAGPTHQAQFIQRLQSIKADKGETDQVRTIVSARRNVNVTERLGGWAKTEAQIAEIQRLNERASRGDMEAWRALDQLTQDTNPHESASLSARESQSPS</sequence>
<dbReference type="GeneID" id="81393475"/>
<dbReference type="Proteomes" id="UP001141434">
    <property type="component" value="Unassembled WGS sequence"/>
</dbReference>
<dbReference type="OrthoDB" id="1877767at2759"/>
<accession>A0A9W9KD97</accession>
<evidence type="ECO:0000256" key="1">
    <source>
        <dbReference type="SAM" id="MobiDB-lite"/>
    </source>
</evidence>
<feature type="domain" description="Transcription factor TFIIIC triple barrel" evidence="2">
    <location>
        <begin position="22"/>
        <end position="161"/>
    </location>
</feature>
<evidence type="ECO:0000313" key="3">
    <source>
        <dbReference type="EMBL" id="KAJ5101503.1"/>
    </source>
</evidence>
<keyword evidence="4" id="KW-1185">Reference proteome</keyword>
<name>A0A9W9KD97_9EURO</name>
<feature type="compositionally biased region" description="Polar residues" evidence="1">
    <location>
        <begin position="272"/>
        <end position="294"/>
    </location>
</feature>
<reference evidence="3" key="2">
    <citation type="journal article" date="2023" name="IMA Fungus">
        <title>Comparative genomic study of the Penicillium genus elucidates a diverse pangenome and 15 lateral gene transfer events.</title>
        <authorList>
            <person name="Petersen C."/>
            <person name="Sorensen T."/>
            <person name="Nielsen M.R."/>
            <person name="Sondergaard T.E."/>
            <person name="Sorensen J.L."/>
            <person name="Fitzpatrick D.A."/>
            <person name="Frisvad J.C."/>
            <person name="Nielsen K.L."/>
        </authorList>
    </citation>
    <scope>NUCLEOTIDE SEQUENCE</scope>
    <source>
        <strain evidence="3">IBT 34128</strain>
    </source>
</reference>
<feature type="region of interest" description="Disordered" evidence="1">
    <location>
        <begin position="163"/>
        <end position="201"/>
    </location>
</feature>
<comment type="caution">
    <text evidence="3">The sequence shown here is derived from an EMBL/GenBank/DDBJ whole genome shotgun (WGS) entry which is preliminary data.</text>
</comment>
<evidence type="ECO:0000313" key="4">
    <source>
        <dbReference type="Proteomes" id="UP001141434"/>
    </source>
</evidence>
<evidence type="ECO:0000259" key="2">
    <source>
        <dbReference type="Pfam" id="PF10419"/>
    </source>
</evidence>
<dbReference type="EMBL" id="JAPMSZ010000005">
    <property type="protein sequence ID" value="KAJ5101503.1"/>
    <property type="molecule type" value="Genomic_DNA"/>
</dbReference>
<dbReference type="InterPro" id="IPR019481">
    <property type="entry name" value="TFIIIC_triple_barrel"/>
</dbReference>
<feature type="region of interest" description="Disordered" evidence="1">
    <location>
        <begin position="33"/>
        <end position="53"/>
    </location>
</feature>
<protein>
    <recommendedName>
        <fullName evidence="2">Transcription factor TFIIIC triple barrel domain-containing protein</fullName>
    </recommendedName>
</protein>
<dbReference type="RefSeq" id="XP_056512334.1">
    <property type="nucleotide sequence ID" value="XM_056654307.1"/>
</dbReference>
<proteinExistence type="predicted"/>